<dbReference type="SUPFAM" id="SSF101898">
    <property type="entry name" value="NHL repeat"/>
    <property type="match status" value="1"/>
</dbReference>
<gene>
    <name evidence="4" type="ORF">DPMN_059360</name>
</gene>
<dbReference type="SUPFAM" id="SSF57845">
    <property type="entry name" value="B-box zinc-binding domain"/>
    <property type="match status" value="1"/>
</dbReference>
<organism evidence="4 5">
    <name type="scientific">Dreissena polymorpha</name>
    <name type="common">Zebra mussel</name>
    <name type="synonym">Mytilus polymorpha</name>
    <dbReference type="NCBI Taxonomy" id="45954"/>
    <lineage>
        <taxon>Eukaryota</taxon>
        <taxon>Metazoa</taxon>
        <taxon>Spiralia</taxon>
        <taxon>Lophotrochozoa</taxon>
        <taxon>Mollusca</taxon>
        <taxon>Bivalvia</taxon>
        <taxon>Autobranchia</taxon>
        <taxon>Heteroconchia</taxon>
        <taxon>Euheterodonta</taxon>
        <taxon>Imparidentia</taxon>
        <taxon>Neoheterodontei</taxon>
        <taxon>Myida</taxon>
        <taxon>Dreissenoidea</taxon>
        <taxon>Dreissenidae</taxon>
        <taxon>Dreissena</taxon>
    </lineage>
</organism>
<dbReference type="InterPro" id="IPR000315">
    <property type="entry name" value="Znf_B-box"/>
</dbReference>
<dbReference type="PANTHER" id="PTHR24104">
    <property type="entry name" value="E3 UBIQUITIN-PROTEIN LIGASE NHLRC1-RELATED"/>
    <property type="match status" value="1"/>
</dbReference>
<sequence length="717" mass="80828">MGPCILQIDRIVIREVQYQLEVNRGKYEEVIVKGNFGWVWPINTRGRGAPGLVMGPCIVEINRIVIRDVQYQLEVTRLKGNFLWVWSIGAGPPRIDRIVIRDVQYQSEMNRCRNEEIRVKGNFWWAWSMWAGRPRVGNGAMHNVQYQLEVNRCRNEEVNFQGSSAYSVGGDSGQDRRSDQQTDGGDNHNIPTIFKKQCATLHGQLFGKHVTYGRGDTSKWPASKEVQDFLLKCDLHEDKHLEMYCNDHSQLCCTNCAFLNHRLCTKVTLISESARGPLPDLQQLSRKIQTILEEVKKLENHCNTNMLTLQASYNKLLDEIRDTRQTINIILDKIEKNTIQELDDKMTSLKASIKTDLDNCIKLKNELKQLSGAINDIIDKGKAELTFIASKKCLEQVKQSETYLKENSVQVESSLTFQADSDVQQYLSKLSGLGKTVLSTKEILELGDPDQVFTIQGKSEYDVSIPGDSDRIRDIIAICVLSDDEILVADCANKRVKLLNHQYQVVGHCDLTGWPWGMCKITPSEVAVTVDSKETHGVQFVSVNGRQLVKGRKLQFQHDCLGIAHDLQDLYLTSGTALYKYSMKGALLNKVYEDTSDDHTVWKCAVSPSGDKIFVTNQSHHKVLTLATDGTVLHTFTNPDLQGPNGIHVTDLGQVLVCGWLSKTIIQLDGEGKKKLATLASERDGLAQPWSVYFNRSTASIIVAQSDRKKILVFKVK</sequence>
<reference evidence="4" key="2">
    <citation type="submission" date="2020-11" db="EMBL/GenBank/DDBJ databases">
        <authorList>
            <person name="McCartney M.A."/>
            <person name="Auch B."/>
            <person name="Kono T."/>
            <person name="Mallez S."/>
            <person name="Becker A."/>
            <person name="Gohl D.M."/>
            <person name="Silverstein K.A.T."/>
            <person name="Koren S."/>
            <person name="Bechman K.B."/>
            <person name="Herman A."/>
            <person name="Abrahante J.E."/>
            <person name="Garbe J."/>
        </authorList>
    </citation>
    <scope>NUCLEOTIDE SEQUENCE</scope>
    <source>
        <strain evidence="4">Duluth1</strain>
        <tissue evidence="4">Whole animal</tissue>
    </source>
</reference>
<keyword evidence="5" id="KW-1185">Reference proteome</keyword>
<evidence type="ECO:0000313" key="4">
    <source>
        <dbReference type="EMBL" id="KAH3716634.1"/>
    </source>
</evidence>
<keyword evidence="1" id="KW-0479">Metal-binding</keyword>
<comment type="caution">
    <text evidence="4">The sequence shown here is derived from an EMBL/GenBank/DDBJ whole genome shotgun (WGS) entry which is preliminary data.</text>
</comment>
<keyword evidence="1" id="KW-0862">Zinc</keyword>
<evidence type="ECO:0000256" key="1">
    <source>
        <dbReference type="PROSITE-ProRule" id="PRU00024"/>
    </source>
</evidence>
<dbReference type="InterPro" id="IPR050952">
    <property type="entry name" value="TRIM-NHL_E3_ligases"/>
</dbReference>
<protein>
    <recommendedName>
        <fullName evidence="3">B box-type domain-containing protein</fullName>
    </recommendedName>
</protein>
<dbReference type="PROSITE" id="PS50119">
    <property type="entry name" value="ZF_BBOX"/>
    <property type="match status" value="1"/>
</dbReference>
<dbReference type="AlphaFoldDB" id="A0A9D4C3U5"/>
<dbReference type="PANTHER" id="PTHR24104:SF25">
    <property type="entry name" value="PROTEIN LIN-41"/>
    <property type="match status" value="1"/>
</dbReference>
<accession>A0A9D4C3U5</accession>
<dbReference type="GO" id="GO:0008270">
    <property type="term" value="F:zinc ion binding"/>
    <property type="evidence" value="ECO:0007669"/>
    <property type="project" value="UniProtKB-KW"/>
</dbReference>
<name>A0A9D4C3U5_DREPO</name>
<dbReference type="Gene3D" id="2.120.10.30">
    <property type="entry name" value="TolB, C-terminal domain"/>
    <property type="match status" value="1"/>
</dbReference>
<dbReference type="GO" id="GO:0043161">
    <property type="term" value="P:proteasome-mediated ubiquitin-dependent protein catabolic process"/>
    <property type="evidence" value="ECO:0007669"/>
    <property type="project" value="TreeGrafter"/>
</dbReference>
<dbReference type="GO" id="GO:0000209">
    <property type="term" value="P:protein polyubiquitination"/>
    <property type="evidence" value="ECO:0007669"/>
    <property type="project" value="TreeGrafter"/>
</dbReference>
<feature type="region of interest" description="Disordered" evidence="2">
    <location>
        <begin position="164"/>
        <end position="189"/>
    </location>
</feature>
<dbReference type="Proteomes" id="UP000828390">
    <property type="component" value="Unassembled WGS sequence"/>
</dbReference>
<proteinExistence type="predicted"/>
<evidence type="ECO:0000313" key="5">
    <source>
        <dbReference type="Proteomes" id="UP000828390"/>
    </source>
</evidence>
<dbReference type="CDD" id="cd19756">
    <property type="entry name" value="Bbox2"/>
    <property type="match status" value="1"/>
</dbReference>
<keyword evidence="1" id="KW-0863">Zinc-finger</keyword>
<dbReference type="InterPro" id="IPR011042">
    <property type="entry name" value="6-blade_b-propeller_TolB-like"/>
</dbReference>
<dbReference type="EMBL" id="JAIWYP010000013">
    <property type="protein sequence ID" value="KAH3716634.1"/>
    <property type="molecule type" value="Genomic_DNA"/>
</dbReference>
<dbReference type="GO" id="GO:0061630">
    <property type="term" value="F:ubiquitin protein ligase activity"/>
    <property type="evidence" value="ECO:0007669"/>
    <property type="project" value="TreeGrafter"/>
</dbReference>
<evidence type="ECO:0000256" key="2">
    <source>
        <dbReference type="SAM" id="MobiDB-lite"/>
    </source>
</evidence>
<feature type="domain" description="B box-type" evidence="3">
    <location>
        <begin position="228"/>
        <end position="272"/>
    </location>
</feature>
<reference evidence="4" key="1">
    <citation type="journal article" date="2019" name="bioRxiv">
        <title>The Genome of the Zebra Mussel, Dreissena polymorpha: A Resource for Invasive Species Research.</title>
        <authorList>
            <person name="McCartney M.A."/>
            <person name="Auch B."/>
            <person name="Kono T."/>
            <person name="Mallez S."/>
            <person name="Zhang Y."/>
            <person name="Obille A."/>
            <person name="Becker A."/>
            <person name="Abrahante J.E."/>
            <person name="Garbe J."/>
            <person name="Badalamenti J.P."/>
            <person name="Herman A."/>
            <person name="Mangelson H."/>
            <person name="Liachko I."/>
            <person name="Sullivan S."/>
            <person name="Sone E.D."/>
            <person name="Koren S."/>
            <person name="Silverstein K.A.T."/>
            <person name="Beckman K.B."/>
            <person name="Gohl D.M."/>
        </authorList>
    </citation>
    <scope>NUCLEOTIDE SEQUENCE</scope>
    <source>
        <strain evidence="4">Duluth1</strain>
        <tissue evidence="4">Whole animal</tissue>
    </source>
</reference>
<evidence type="ECO:0000259" key="3">
    <source>
        <dbReference type="PROSITE" id="PS50119"/>
    </source>
</evidence>